<comment type="caution">
    <text evidence="13">The sequence shown here is derived from an EMBL/GenBank/DDBJ whole genome shotgun (WGS) entry which is preliminary data.</text>
</comment>
<comment type="similarity">
    <text evidence="1 8 9">Belongs to the FGGY kinase family.</text>
</comment>
<dbReference type="CDD" id="cd07808">
    <property type="entry name" value="ASKHA_NBD_FGGY_EcXK-like"/>
    <property type="match status" value="1"/>
</dbReference>
<dbReference type="OrthoDB" id="9805576at2"/>
<dbReference type="Pfam" id="PF02782">
    <property type="entry name" value="FGGY_C"/>
    <property type="match status" value="1"/>
</dbReference>
<evidence type="ECO:0000259" key="11">
    <source>
        <dbReference type="Pfam" id="PF00370"/>
    </source>
</evidence>
<dbReference type="Proteomes" id="UP000295008">
    <property type="component" value="Unassembled WGS sequence"/>
</dbReference>
<gene>
    <name evidence="8 10" type="primary">xylB</name>
    <name evidence="13" type="ORF">EDC14_100482</name>
</gene>
<dbReference type="InterPro" id="IPR050406">
    <property type="entry name" value="FGGY_Carb_Kinase"/>
</dbReference>
<keyword evidence="3 8" id="KW-0808">Transferase</keyword>
<dbReference type="GO" id="GO:0004856">
    <property type="term" value="F:D-xylulokinase activity"/>
    <property type="evidence" value="ECO:0007669"/>
    <property type="project" value="UniProtKB-UniRule"/>
</dbReference>
<evidence type="ECO:0000256" key="1">
    <source>
        <dbReference type="ARBA" id="ARBA00009156"/>
    </source>
</evidence>
<dbReference type="GO" id="GO:0005998">
    <property type="term" value="P:xylulose catabolic process"/>
    <property type="evidence" value="ECO:0007669"/>
    <property type="project" value="UniProtKB-UniRule"/>
</dbReference>
<dbReference type="RefSeq" id="WP_132013132.1">
    <property type="nucleotide sequence ID" value="NZ_SLUN01000004.1"/>
</dbReference>
<proteinExistence type="inferred from homology"/>
<dbReference type="EC" id="2.7.1.17" evidence="8 10"/>
<evidence type="ECO:0000256" key="5">
    <source>
        <dbReference type="ARBA" id="ARBA00022777"/>
    </source>
</evidence>
<dbReference type="GO" id="GO:0005524">
    <property type="term" value="F:ATP binding"/>
    <property type="evidence" value="ECO:0007669"/>
    <property type="project" value="UniProtKB-UniRule"/>
</dbReference>
<evidence type="ECO:0000256" key="4">
    <source>
        <dbReference type="ARBA" id="ARBA00022741"/>
    </source>
</evidence>
<dbReference type="HAMAP" id="MF_02220">
    <property type="entry name" value="XylB"/>
    <property type="match status" value="1"/>
</dbReference>
<dbReference type="AlphaFoldDB" id="A0A4R1S4G9"/>
<keyword evidence="6 8" id="KW-0067">ATP-binding</keyword>
<dbReference type="PANTHER" id="PTHR43095">
    <property type="entry name" value="SUGAR KINASE"/>
    <property type="match status" value="1"/>
</dbReference>
<comment type="catalytic activity">
    <reaction evidence="8 10">
        <text>D-xylulose + ATP = D-xylulose 5-phosphate + ADP + H(+)</text>
        <dbReference type="Rhea" id="RHEA:10964"/>
        <dbReference type="ChEBI" id="CHEBI:15378"/>
        <dbReference type="ChEBI" id="CHEBI:17140"/>
        <dbReference type="ChEBI" id="CHEBI:30616"/>
        <dbReference type="ChEBI" id="CHEBI:57737"/>
        <dbReference type="ChEBI" id="CHEBI:456216"/>
        <dbReference type="EC" id="2.7.1.17"/>
    </reaction>
</comment>
<feature type="domain" description="Carbohydrate kinase FGGY N-terminal" evidence="11">
    <location>
        <begin position="3"/>
        <end position="247"/>
    </location>
</feature>
<feature type="binding site" evidence="8">
    <location>
        <begin position="81"/>
        <end position="82"/>
    </location>
    <ligand>
        <name>substrate</name>
    </ligand>
</feature>
<dbReference type="EMBL" id="SLUN01000004">
    <property type="protein sequence ID" value="TCL74146.1"/>
    <property type="molecule type" value="Genomic_DNA"/>
</dbReference>
<evidence type="ECO:0000256" key="2">
    <source>
        <dbReference type="ARBA" id="ARBA00022629"/>
    </source>
</evidence>
<keyword evidence="2 8" id="KW-0859">Xylose metabolism</keyword>
<evidence type="ECO:0000256" key="3">
    <source>
        <dbReference type="ARBA" id="ARBA00022679"/>
    </source>
</evidence>
<dbReference type="Gene3D" id="3.30.420.40">
    <property type="match status" value="2"/>
</dbReference>
<feature type="domain" description="Carbohydrate kinase FGGY C-terminal" evidence="12">
    <location>
        <begin position="257"/>
        <end position="451"/>
    </location>
</feature>
<evidence type="ECO:0000256" key="8">
    <source>
        <dbReference type="HAMAP-Rule" id="MF_02220"/>
    </source>
</evidence>
<dbReference type="InterPro" id="IPR006000">
    <property type="entry name" value="Xylulokinase"/>
</dbReference>
<dbReference type="InterPro" id="IPR018483">
    <property type="entry name" value="Carb_kinase_FGGY_CS"/>
</dbReference>
<dbReference type="InterPro" id="IPR043129">
    <property type="entry name" value="ATPase_NBD"/>
</dbReference>
<dbReference type="PANTHER" id="PTHR43095:SF5">
    <property type="entry name" value="XYLULOSE KINASE"/>
    <property type="match status" value="1"/>
</dbReference>
<dbReference type="GO" id="GO:0042732">
    <property type="term" value="P:D-xylose metabolic process"/>
    <property type="evidence" value="ECO:0007669"/>
    <property type="project" value="UniProtKB-KW"/>
</dbReference>
<dbReference type="PIRSF" id="PIRSF000538">
    <property type="entry name" value="GlpK"/>
    <property type="match status" value="1"/>
</dbReference>
<accession>A0A4R1S4G9</accession>
<evidence type="ECO:0000256" key="6">
    <source>
        <dbReference type="ARBA" id="ARBA00022840"/>
    </source>
</evidence>
<feature type="active site" description="Proton acceptor" evidence="8">
    <location>
        <position position="240"/>
    </location>
</feature>
<keyword evidence="14" id="KW-1185">Reference proteome</keyword>
<dbReference type="SUPFAM" id="SSF53067">
    <property type="entry name" value="Actin-like ATPase domain"/>
    <property type="match status" value="2"/>
</dbReference>
<keyword evidence="4 8" id="KW-0547">Nucleotide-binding</keyword>
<evidence type="ECO:0000313" key="13">
    <source>
        <dbReference type="EMBL" id="TCL74146.1"/>
    </source>
</evidence>
<keyword evidence="5 8" id="KW-0418">Kinase</keyword>
<comment type="function">
    <text evidence="8">Catalyzes the phosphorylation of D-xylulose to D-xylulose 5-phosphate.</text>
</comment>
<dbReference type="InterPro" id="IPR018485">
    <property type="entry name" value="FGGY_C"/>
</dbReference>
<protein>
    <recommendedName>
        <fullName evidence="8 10">Xylulose kinase</fullName>
        <shortName evidence="8 10">Xylulokinase</shortName>
        <ecNumber evidence="8 10">2.7.1.17</ecNumber>
    </recommendedName>
</protein>
<keyword evidence="7 8" id="KW-0119">Carbohydrate metabolism</keyword>
<name>A0A4R1S4G9_HYDET</name>
<evidence type="ECO:0000256" key="10">
    <source>
        <dbReference type="RuleBase" id="RU364073"/>
    </source>
</evidence>
<dbReference type="Pfam" id="PF00370">
    <property type="entry name" value="FGGY_N"/>
    <property type="match status" value="1"/>
</dbReference>
<dbReference type="InterPro" id="IPR018484">
    <property type="entry name" value="FGGY_N"/>
</dbReference>
<dbReference type="NCBIfam" id="TIGR01312">
    <property type="entry name" value="XylB"/>
    <property type="match status" value="1"/>
</dbReference>
<evidence type="ECO:0000259" key="12">
    <source>
        <dbReference type="Pfam" id="PF02782"/>
    </source>
</evidence>
<reference evidence="13 14" key="1">
    <citation type="submission" date="2019-03" db="EMBL/GenBank/DDBJ databases">
        <title>Genomic Encyclopedia of Type Strains, Phase IV (KMG-IV): sequencing the most valuable type-strain genomes for metagenomic binning, comparative biology and taxonomic classification.</title>
        <authorList>
            <person name="Goeker M."/>
        </authorList>
    </citation>
    <scope>NUCLEOTIDE SEQUENCE [LARGE SCALE GENOMIC DNA]</scope>
    <source>
        <strain evidence="13 14">LX-B</strain>
    </source>
</reference>
<evidence type="ECO:0000256" key="7">
    <source>
        <dbReference type="ARBA" id="ARBA00023277"/>
    </source>
</evidence>
<evidence type="ECO:0000313" key="14">
    <source>
        <dbReference type="Proteomes" id="UP000295008"/>
    </source>
</evidence>
<dbReference type="InterPro" id="IPR000577">
    <property type="entry name" value="Carb_kinase_FGGY"/>
</dbReference>
<evidence type="ECO:0000256" key="9">
    <source>
        <dbReference type="RuleBase" id="RU003733"/>
    </source>
</evidence>
<dbReference type="PROSITE" id="PS00445">
    <property type="entry name" value="FGGY_KINASES_2"/>
    <property type="match status" value="1"/>
</dbReference>
<feature type="site" description="Important for activity" evidence="8">
    <location>
        <position position="8"/>
    </location>
</feature>
<sequence length="504" mass="53753">MEYLLGIDLGTSSVRAALVGADGRVAGIAGREYPIQTPHPDWAEQDPETWWQASVAAIRRVVAQTGLPAAAIRAVGLSGQMHGLVLLDQEGRPLRPAIIWPDKRSQAQCREIAARMDPGQLYGITGMPTATGLFGVSLLWVKEHEPQLYQRIHTAFLPKDFIRYRLTREIATDVTDGSGTLLFDVTRRHWSGPIVDALELKTGYLPAPLESVSLAGRLTAEAAAATGLAAGTPVSAGGGDQLMGAIGAGITAAGVVASTIGTGGQVFTAAGQPLFDPGRRIHTLCHALPDRWFLMGAILAAGLSLRWFKENFCQPEDRDGAGAGTGSYELLSQAAATVEPGAQGLLFLPYLCGERTPHMDPNAKGCFIGLSLAHRQAHLVRAVMEGVAFAMKDSLAVFAELGIPVRTIIASGGAARSEVWSQIQADIYETPVTILSNREHSVYGAALLAGVTGGIFGAADLQRLDRPVERRIAPDPDHAAIYRKHYTIYRSLYPSLKAAFEQLA</sequence>
<organism evidence="13 14">
    <name type="scientific">Hydrogenispora ethanolica</name>
    <dbReference type="NCBI Taxonomy" id="1082276"/>
    <lineage>
        <taxon>Bacteria</taxon>
        <taxon>Bacillati</taxon>
        <taxon>Bacillota</taxon>
        <taxon>Hydrogenispora</taxon>
    </lineage>
</organism>